<sequence>MQVKFDQNHQLEEMVQFLIRILGKTNEKIVELEEKLRRLEVEREKEEM</sequence>
<reference evidence="2 3" key="1">
    <citation type="submission" date="2022-10" db="EMBL/GenBank/DDBJ databases">
        <title>Description of Fervidibacillus gen. nov. in the family Fervidibacillaceae fam. nov. with two species, Fervidibacillus albus sp. nov., and Fervidibacillus halotolerans sp. nov., isolated from tidal flat sediments.</title>
        <authorList>
            <person name="Kwon K.K."/>
            <person name="Yang S.-H."/>
        </authorList>
    </citation>
    <scope>NUCLEOTIDE SEQUENCE [LARGE SCALE GENOMIC DNA]</scope>
    <source>
        <strain evidence="2 3">DSM 23332</strain>
    </source>
</reference>
<keyword evidence="3" id="KW-1185">Reference proteome</keyword>
<accession>A0ABT2WHM3</accession>
<protein>
    <submittedName>
        <fullName evidence="2">Uncharacterized protein</fullName>
    </submittedName>
</protein>
<gene>
    <name evidence="2" type="ORF">OEV82_06815</name>
</gene>
<feature type="coiled-coil region" evidence="1">
    <location>
        <begin position="15"/>
        <end position="42"/>
    </location>
</feature>
<organism evidence="2 3">
    <name type="scientific">Pallidibacillus thermolactis</name>
    <dbReference type="NCBI Taxonomy" id="251051"/>
    <lineage>
        <taxon>Bacteria</taxon>
        <taxon>Bacillati</taxon>
        <taxon>Bacillota</taxon>
        <taxon>Bacilli</taxon>
        <taxon>Bacillales</taxon>
        <taxon>Bacillaceae</taxon>
        <taxon>Pallidibacillus</taxon>
    </lineage>
</organism>
<comment type="caution">
    <text evidence="2">The sequence shown here is derived from an EMBL/GenBank/DDBJ whole genome shotgun (WGS) entry which is preliminary data.</text>
</comment>
<keyword evidence="1" id="KW-0175">Coiled coil</keyword>
<name>A0ABT2WHM3_9BACI</name>
<evidence type="ECO:0000256" key="1">
    <source>
        <dbReference type="SAM" id="Coils"/>
    </source>
</evidence>
<evidence type="ECO:0000313" key="2">
    <source>
        <dbReference type="EMBL" id="MCU9594164.1"/>
    </source>
</evidence>
<evidence type="ECO:0000313" key="3">
    <source>
        <dbReference type="Proteomes" id="UP001208656"/>
    </source>
</evidence>
<dbReference type="RefSeq" id="WP_263061401.1">
    <property type="nucleotide sequence ID" value="NZ_JAOUSE010000014.1"/>
</dbReference>
<dbReference type="Proteomes" id="UP001208656">
    <property type="component" value="Unassembled WGS sequence"/>
</dbReference>
<dbReference type="EMBL" id="JAOUSE010000014">
    <property type="protein sequence ID" value="MCU9594164.1"/>
    <property type="molecule type" value="Genomic_DNA"/>
</dbReference>
<proteinExistence type="predicted"/>